<name>A0ABR1SQI2_9PEZI</name>
<accession>A0ABR1SQI2</accession>
<comment type="caution">
    <text evidence="1">The sequence shown here is derived from an EMBL/GenBank/DDBJ whole genome shotgun (WGS) entry which is preliminary data.</text>
</comment>
<dbReference type="EMBL" id="JAQQWI010000004">
    <property type="protein sequence ID" value="KAK8036593.1"/>
    <property type="molecule type" value="Genomic_DNA"/>
</dbReference>
<proteinExistence type="predicted"/>
<keyword evidence="2" id="KW-1185">Reference proteome</keyword>
<gene>
    <name evidence="1" type="ORF">PG991_001730</name>
</gene>
<evidence type="ECO:0000313" key="2">
    <source>
        <dbReference type="Proteomes" id="UP001396898"/>
    </source>
</evidence>
<sequence length="70" mass="8055">MYDSFVGAPDPDCRLVEECLYYTMKLYTFGTDARALIPMLYHMQAVFAEKMAGKHLEVYITEVVDKGRLV</sequence>
<dbReference type="Proteomes" id="UP001396898">
    <property type="component" value="Unassembled WGS sequence"/>
</dbReference>
<organism evidence="1 2">
    <name type="scientific">Apiospora marii</name>
    <dbReference type="NCBI Taxonomy" id="335849"/>
    <lineage>
        <taxon>Eukaryota</taxon>
        <taxon>Fungi</taxon>
        <taxon>Dikarya</taxon>
        <taxon>Ascomycota</taxon>
        <taxon>Pezizomycotina</taxon>
        <taxon>Sordariomycetes</taxon>
        <taxon>Xylariomycetidae</taxon>
        <taxon>Amphisphaeriales</taxon>
        <taxon>Apiosporaceae</taxon>
        <taxon>Apiospora</taxon>
    </lineage>
</organism>
<reference evidence="1 2" key="1">
    <citation type="submission" date="2023-01" db="EMBL/GenBank/DDBJ databases">
        <title>Analysis of 21 Apiospora genomes using comparative genomics revels a genus with tremendous synthesis potential of carbohydrate active enzymes and secondary metabolites.</title>
        <authorList>
            <person name="Sorensen T."/>
        </authorList>
    </citation>
    <scope>NUCLEOTIDE SEQUENCE [LARGE SCALE GENOMIC DNA]</scope>
    <source>
        <strain evidence="1 2">CBS 20057</strain>
    </source>
</reference>
<protein>
    <submittedName>
        <fullName evidence="1">Uncharacterized protein</fullName>
    </submittedName>
</protein>
<evidence type="ECO:0000313" key="1">
    <source>
        <dbReference type="EMBL" id="KAK8036593.1"/>
    </source>
</evidence>